<dbReference type="AlphaFoldDB" id="A0AAD7KEJ7"/>
<dbReference type="GO" id="GO:1990810">
    <property type="term" value="P:microtubule anchoring at mitotic spindle pole body"/>
    <property type="evidence" value="ECO:0007669"/>
    <property type="project" value="TreeGrafter"/>
</dbReference>
<evidence type="ECO:0008006" key="3">
    <source>
        <dbReference type="Google" id="ProtNLM"/>
    </source>
</evidence>
<dbReference type="PANTHER" id="PTHR16220">
    <property type="entry name" value="WD REPEAT PROTEIN 8-RELATED"/>
    <property type="match status" value="1"/>
</dbReference>
<keyword evidence="2" id="KW-1185">Reference proteome</keyword>
<evidence type="ECO:0000313" key="1">
    <source>
        <dbReference type="EMBL" id="KAJ7783658.1"/>
    </source>
</evidence>
<evidence type="ECO:0000313" key="2">
    <source>
        <dbReference type="Proteomes" id="UP001215280"/>
    </source>
</evidence>
<comment type="caution">
    <text evidence="1">The sequence shown here is derived from an EMBL/GenBank/DDBJ whole genome shotgun (WGS) entry which is preliminary data.</text>
</comment>
<dbReference type="Proteomes" id="UP001215280">
    <property type="component" value="Unassembled WGS sequence"/>
</dbReference>
<dbReference type="InterPro" id="IPR001680">
    <property type="entry name" value="WD40_rpt"/>
</dbReference>
<accession>A0AAD7KEJ7</accession>
<organism evidence="1 2">
    <name type="scientific">Mycena maculata</name>
    <dbReference type="NCBI Taxonomy" id="230809"/>
    <lineage>
        <taxon>Eukaryota</taxon>
        <taxon>Fungi</taxon>
        <taxon>Dikarya</taxon>
        <taxon>Basidiomycota</taxon>
        <taxon>Agaricomycotina</taxon>
        <taxon>Agaricomycetes</taxon>
        <taxon>Agaricomycetidae</taxon>
        <taxon>Agaricales</taxon>
        <taxon>Marasmiineae</taxon>
        <taxon>Mycenaceae</taxon>
        <taxon>Mycena</taxon>
    </lineage>
</organism>
<dbReference type="GO" id="GO:0005815">
    <property type="term" value="C:microtubule organizing center"/>
    <property type="evidence" value="ECO:0007669"/>
    <property type="project" value="TreeGrafter"/>
</dbReference>
<dbReference type="InterPro" id="IPR015943">
    <property type="entry name" value="WD40/YVTN_repeat-like_dom_sf"/>
</dbReference>
<dbReference type="Pfam" id="PF00400">
    <property type="entry name" value="WD40"/>
    <property type="match status" value="1"/>
</dbReference>
<dbReference type="SUPFAM" id="SSF82171">
    <property type="entry name" value="DPP6 N-terminal domain-like"/>
    <property type="match status" value="1"/>
</dbReference>
<protein>
    <recommendedName>
        <fullName evidence="3">WD repeat-containing protein 8</fullName>
    </recommendedName>
</protein>
<dbReference type="Gene3D" id="2.130.10.10">
    <property type="entry name" value="YVTN repeat-like/Quinoprotein amine dehydrogenase"/>
    <property type="match status" value="2"/>
</dbReference>
<proteinExistence type="predicted"/>
<reference evidence="1" key="1">
    <citation type="submission" date="2023-03" db="EMBL/GenBank/DDBJ databases">
        <title>Massive genome expansion in bonnet fungi (Mycena s.s.) driven by repeated elements and novel gene families across ecological guilds.</title>
        <authorList>
            <consortium name="Lawrence Berkeley National Laboratory"/>
            <person name="Harder C.B."/>
            <person name="Miyauchi S."/>
            <person name="Viragh M."/>
            <person name="Kuo A."/>
            <person name="Thoen E."/>
            <person name="Andreopoulos B."/>
            <person name="Lu D."/>
            <person name="Skrede I."/>
            <person name="Drula E."/>
            <person name="Henrissat B."/>
            <person name="Morin E."/>
            <person name="Kohler A."/>
            <person name="Barry K."/>
            <person name="LaButti K."/>
            <person name="Morin E."/>
            <person name="Salamov A."/>
            <person name="Lipzen A."/>
            <person name="Mereny Z."/>
            <person name="Hegedus B."/>
            <person name="Baldrian P."/>
            <person name="Stursova M."/>
            <person name="Weitz H."/>
            <person name="Taylor A."/>
            <person name="Grigoriev I.V."/>
            <person name="Nagy L.G."/>
            <person name="Martin F."/>
            <person name="Kauserud H."/>
        </authorList>
    </citation>
    <scope>NUCLEOTIDE SEQUENCE</scope>
    <source>
        <strain evidence="1">CBHHK188m</strain>
    </source>
</reference>
<sequence>MDFTEVYKHSGSITFSPGSHLILTAIQDRLILRRADTFQIIQTWLLDASATPTQALTTSAKAKGGLPENSISHIGWSCDSEYVLAASAKRGTVHVYKVQDENWTARIDSGAEGLVKAEWAPDGRTILCFSQWGLRVTVWSLVTGSATYIQFPLHPDTGYAFRSDGRYFVLAERHKSKDTAGVYDTADAYKLVRHFPLPTSSLASLALSPTGNHLVVWEGPIEYKLYVLSLVGDVLGTFSPDPDPGFGIRRVAWHPNGMFLALGGWDDKIHVLDLTWSLAVTLELSARIPTGVTIWREPSKWQETTEGRGFLSYERLQGPHSIALQRTDQTKPSPKSGTIQLEWNKNGTMLLVRFENTPTAVHIFDFPLPEQDFIPKLRAVLLHSRPVLHARWNPVRKGSLTLCCGARSLYMWSDEWLGESGEEEMAECIGVPAKNFETRDLKWTQDGKGLVLMDKDLYCCAFEVEEDA</sequence>
<dbReference type="InterPro" id="IPR052778">
    <property type="entry name" value="Centrosome-WD_assoc"/>
</dbReference>
<dbReference type="SMART" id="SM00320">
    <property type="entry name" value="WD40"/>
    <property type="match status" value="3"/>
</dbReference>
<dbReference type="EMBL" id="JARJLG010000002">
    <property type="protein sequence ID" value="KAJ7783658.1"/>
    <property type="molecule type" value="Genomic_DNA"/>
</dbReference>
<dbReference type="PANTHER" id="PTHR16220:SF0">
    <property type="entry name" value="WD REPEAT-CONTAINING PROTEIN WRAP73"/>
    <property type="match status" value="1"/>
</dbReference>
<gene>
    <name evidence="1" type="ORF">DFH07DRAFT_788607</name>
</gene>
<name>A0AAD7KEJ7_9AGAR</name>
<dbReference type="GO" id="GO:1990811">
    <property type="term" value="C:MWP complex"/>
    <property type="evidence" value="ECO:0007669"/>
    <property type="project" value="TreeGrafter"/>
</dbReference>